<protein>
    <submittedName>
        <fullName evidence="1">Uncharacterized protein</fullName>
    </submittedName>
</protein>
<accession>A0A4Y2R8H6</accession>
<organism evidence="1 2">
    <name type="scientific">Araneus ventricosus</name>
    <name type="common">Orbweaver spider</name>
    <name type="synonym">Epeira ventricosa</name>
    <dbReference type="NCBI Taxonomy" id="182803"/>
    <lineage>
        <taxon>Eukaryota</taxon>
        <taxon>Metazoa</taxon>
        <taxon>Ecdysozoa</taxon>
        <taxon>Arthropoda</taxon>
        <taxon>Chelicerata</taxon>
        <taxon>Arachnida</taxon>
        <taxon>Araneae</taxon>
        <taxon>Araneomorphae</taxon>
        <taxon>Entelegynae</taxon>
        <taxon>Araneoidea</taxon>
        <taxon>Araneidae</taxon>
        <taxon>Araneus</taxon>
    </lineage>
</organism>
<reference evidence="1 2" key="1">
    <citation type="journal article" date="2019" name="Sci. Rep.">
        <title>Orb-weaving spider Araneus ventricosus genome elucidates the spidroin gene catalogue.</title>
        <authorList>
            <person name="Kono N."/>
            <person name="Nakamura H."/>
            <person name="Ohtoshi R."/>
            <person name="Moran D.A.P."/>
            <person name="Shinohara A."/>
            <person name="Yoshida Y."/>
            <person name="Fujiwara M."/>
            <person name="Mori M."/>
            <person name="Tomita M."/>
            <person name="Arakawa K."/>
        </authorList>
    </citation>
    <scope>NUCLEOTIDE SEQUENCE [LARGE SCALE GENOMIC DNA]</scope>
</reference>
<proteinExistence type="predicted"/>
<evidence type="ECO:0000313" key="1">
    <source>
        <dbReference type="EMBL" id="GBN72062.1"/>
    </source>
</evidence>
<name>A0A4Y2R8H6_ARAVE</name>
<evidence type="ECO:0000313" key="2">
    <source>
        <dbReference type="Proteomes" id="UP000499080"/>
    </source>
</evidence>
<dbReference type="Proteomes" id="UP000499080">
    <property type="component" value="Unassembled WGS sequence"/>
</dbReference>
<dbReference type="AlphaFoldDB" id="A0A4Y2R8H6"/>
<gene>
    <name evidence="1" type="ORF">AVEN_19972_1</name>
</gene>
<keyword evidence="2" id="KW-1185">Reference proteome</keyword>
<dbReference type="EMBL" id="BGPR01016163">
    <property type="protein sequence ID" value="GBN72062.1"/>
    <property type="molecule type" value="Genomic_DNA"/>
</dbReference>
<dbReference type="OrthoDB" id="6777076at2759"/>
<sequence>MNQNCNCQVRYKDYDSCIHNYIRSCIDSAVKWNTCKHIHFICMDNKKAKDVSQENLVIDETVATCAIENTVPTATPRPINEDACNLTPNESDALIKQRNNSESSLPLSQQREKLREYSNIMLDYLATAEELNVART</sequence>
<comment type="caution">
    <text evidence="1">The sequence shown here is derived from an EMBL/GenBank/DDBJ whole genome shotgun (WGS) entry which is preliminary data.</text>
</comment>